<dbReference type="RefSeq" id="WP_091539623.1">
    <property type="nucleotide sequence ID" value="NZ_FMUS01000002.1"/>
</dbReference>
<dbReference type="Proteomes" id="UP000198636">
    <property type="component" value="Unassembled WGS sequence"/>
</dbReference>
<accession>A0A1G5BTP7</accession>
<keyword evidence="8" id="KW-1185">Reference proteome</keyword>
<dbReference type="STRING" id="1120976.SAMN03080606_00517"/>
<evidence type="ECO:0000256" key="3">
    <source>
        <dbReference type="ARBA" id="ARBA00023163"/>
    </source>
</evidence>
<proteinExistence type="predicted"/>
<evidence type="ECO:0000313" key="7">
    <source>
        <dbReference type="EMBL" id="SCX93447.1"/>
    </source>
</evidence>
<dbReference type="InterPro" id="IPR051462">
    <property type="entry name" value="CBS_domain-containing"/>
</dbReference>
<evidence type="ECO:0000256" key="1">
    <source>
        <dbReference type="ARBA" id="ARBA00022737"/>
    </source>
</evidence>
<dbReference type="EMBL" id="FMUS01000002">
    <property type="protein sequence ID" value="SCX93447.1"/>
    <property type="molecule type" value="Genomic_DNA"/>
</dbReference>
<evidence type="ECO:0000259" key="5">
    <source>
        <dbReference type="PROSITE" id="PS51000"/>
    </source>
</evidence>
<keyword evidence="2" id="KW-0805">Transcription regulation</keyword>
<evidence type="ECO:0000256" key="2">
    <source>
        <dbReference type="ARBA" id="ARBA00023015"/>
    </source>
</evidence>
<keyword evidence="3" id="KW-0804">Transcription</keyword>
<dbReference type="InterPro" id="IPR001034">
    <property type="entry name" value="DeoR_HTH"/>
</dbReference>
<feature type="domain" description="CBS" evidence="6">
    <location>
        <begin position="147"/>
        <end position="214"/>
    </location>
</feature>
<dbReference type="Gene3D" id="3.10.580.10">
    <property type="entry name" value="CBS-domain"/>
    <property type="match status" value="1"/>
</dbReference>
<dbReference type="Pfam" id="PF00571">
    <property type="entry name" value="CBS"/>
    <property type="match status" value="2"/>
</dbReference>
<protein>
    <submittedName>
        <fullName evidence="7">CBS domain-containing protein</fullName>
    </submittedName>
</protein>
<dbReference type="PROSITE" id="PS51000">
    <property type="entry name" value="HTH_DEOR_2"/>
    <property type="match status" value="1"/>
</dbReference>
<dbReference type="OrthoDB" id="9793615at2"/>
<dbReference type="SUPFAM" id="SSF46785">
    <property type="entry name" value="Winged helix' DNA-binding domain"/>
    <property type="match status" value="1"/>
</dbReference>
<reference evidence="7 8" key="1">
    <citation type="submission" date="2016-10" db="EMBL/GenBank/DDBJ databases">
        <authorList>
            <person name="de Groot N.N."/>
        </authorList>
    </citation>
    <scope>NUCLEOTIDE SEQUENCE [LARGE SCALE GENOMIC DNA]</scope>
    <source>
        <strain evidence="7 8">DSM 18978</strain>
    </source>
</reference>
<dbReference type="AlphaFoldDB" id="A0A1G5BTP7"/>
<dbReference type="Gene3D" id="1.10.10.10">
    <property type="entry name" value="Winged helix-like DNA-binding domain superfamily/Winged helix DNA-binding domain"/>
    <property type="match status" value="1"/>
</dbReference>
<dbReference type="GO" id="GO:0003700">
    <property type="term" value="F:DNA-binding transcription factor activity"/>
    <property type="evidence" value="ECO:0007669"/>
    <property type="project" value="InterPro"/>
</dbReference>
<dbReference type="PANTHER" id="PTHR48108:SF32">
    <property type="entry name" value="TRANSCRIPTIONAL REPRESSOR CCPN"/>
    <property type="match status" value="1"/>
</dbReference>
<evidence type="ECO:0000256" key="4">
    <source>
        <dbReference type="PROSITE-ProRule" id="PRU00703"/>
    </source>
</evidence>
<evidence type="ECO:0000313" key="8">
    <source>
        <dbReference type="Proteomes" id="UP000198636"/>
    </source>
</evidence>
<dbReference type="PIRSF" id="PIRSF026546">
    <property type="entry name" value="UCP026546_CBS_YqzB"/>
    <property type="match status" value="1"/>
</dbReference>
<dbReference type="InterPro" id="IPR036390">
    <property type="entry name" value="WH_DNA-bd_sf"/>
</dbReference>
<evidence type="ECO:0000259" key="6">
    <source>
        <dbReference type="PROSITE" id="PS51371"/>
    </source>
</evidence>
<dbReference type="InterPro" id="IPR013196">
    <property type="entry name" value="HTH_11"/>
</dbReference>
<keyword evidence="4" id="KW-0129">CBS domain</keyword>
<dbReference type="PROSITE" id="PS51371">
    <property type="entry name" value="CBS"/>
    <property type="match status" value="2"/>
</dbReference>
<feature type="domain" description="HTH deoR-type" evidence="5">
    <location>
        <begin position="6"/>
        <end position="67"/>
    </location>
</feature>
<dbReference type="InterPro" id="IPR000644">
    <property type="entry name" value="CBS_dom"/>
</dbReference>
<feature type="domain" description="CBS" evidence="6">
    <location>
        <begin position="83"/>
        <end position="138"/>
    </location>
</feature>
<dbReference type="InterPro" id="IPR036388">
    <property type="entry name" value="WH-like_DNA-bd_sf"/>
</dbReference>
<organism evidence="7 8">
    <name type="scientific">Alkaliphilus peptidifermentans DSM 18978</name>
    <dbReference type="NCBI Taxonomy" id="1120976"/>
    <lineage>
        <taxon>Bacteria</taxon>
        <taxon>Bacillati</taxon>
        <taxon>Bacillota</taxon>
        <taxon>Clostridia</taxon>
        <taxon>Peptostreptococcales</taxon>
        <taxon>Natronincolaceae</taxon>
        <taxon>Alkaliphilus</taxon>
    </lineage>
</organism>
<dbReference type="SMART" id="SM00116">
    <property type="entry name" value="CBS"/>
    <property type="match status" value="2"/>
</dbReference>
<name>A0A1G5BTP7_9FIRM</name>
<keyword evidence="1" id="KW-0677">Repeat</keyword>
<dbReference type="SUPFAM" id="SSF54631">
    <property type="entry name" value="CBS-domain pair"/>
    <property type="match status" value="1"/>
</dbReference>
<dbReference type="InterPro" id="IPR046342">
    <property type="entry name" value="CBS_dom_sf"/>
</dbReference>
<gene>
    <name evidence="7" type="ORF">SAMN03080606_00517</name>
</gene>
<sequence>MVQIELSKRQQRIIEIVKEQEPITSENIASILSVTRATLRPDLAILTMSGILDARPKVGYFYSGKTEINLFSQEIKNIKVSDIMSVPVIVTENTSVYDAIVSLFLEDVGTIFVVSNGYLMGVVSRKDLLKATLGGNDINKVPVAMIMTRSPNIITIIKDDNALNAAIKIIDHEVDSLPVVEKIIKDEKEQLKIVGKVSKSNITKLLVEICKGGS</sequence>
<dbReference type="PANTHER" id="PTHR48108">
    <property type="entry name" value="CBS DOMAIN-CONTAINING PROTEIN CBSX2, CHLOROPLASTIC"/>
    <property type="match status" value="1"/>
</dbReference>
<dbReference type="InterPro" id="IPR016842">
    <property type="entry name" value="UCP026546_HTH-CBS"/>
</dbReference>
<dbReference type="CDD" id="cd04617">
    <property type="entry name" value="CBS_pair_CcpN"/>
    <property type="match status" value="1"/>
</dbReference>
<dbReference type="Pfam" id="PF08279">
    <property type="entry name" value="HTH_11"/>
    <property type="match status" value="1"/>
</dbReference>